<dbReference type="EMBL" id="JAHQIW010000755">
    <property type="protein sequence ID" value="KAJ1349858.1"/>
    <property type="molecule type" value="Genomic_DNA"/>
</dbReference>
<dbReference type="AlphaFoldDB" id="A0AAD5QF82"/>
<evidence type="ECO:0000313" key="2">
    <source>
        <dbReference type="EMBL" id="KAJ1349858.1"/>
    </source>
</evidence>
<proteinExistence type="predicted"/>
<feature type="compositionally biased region" description="Low complexity" evidence="1">
    <location>
        <begin position="26"/>
        <end position="40"/>
    </location>
</feature>
<evidence type="ECO:0000313" key="3">
    <source>
        <dbReference type="Proteomes" id="UP001196413"/>
    </source>
</evidence>
<dbReference type="Proteomes" id="UP001196413">
    <property type="component" value="Unassembled WGS sequence"/>
</dbReference>
<comment type="caution">
    <text evidence="2">The sequence shown here is derived from an EMBL/GenBank/DDBJ whole genome shotgun (WGS) entry which is preliminary data.</text>
</comment>
<evidence type="ECO:0000256" key="1">
    <source>
        <dbReference type="SAM" id="MobiDB-lite"/>
    </source>
</evidence>
<feature type="compositionally biased region" description="Polar residues" evidence="1">
    <location>
        <begin position="48"/>
        <end position="58"/>
    </location>
</feature>
<reference evidence="2" key="1">
    <citation type="submission" date="2021-06" db="EMBL/GenBank/DDBJ databases">
        <title>Parelaphostrongylus tenuis whole genome reference sequence.</title>
        <authorList>
            <person name="Garwood T.J."/>
            <person name="Larsen P.A."/>
            <person name="Fountain-Jones N.M."/>
            <person name="Garbe J.R."/>
            <person name="Macchietto M.G."/>
            <person name="Kania S.A."/>
            <person name="Gerhold R.W."/>
            <person name="Richards J.E."/>
            <person name="Wolf T.M."/>
        </authorList>
    </citation>
    <scope>NUCLEOTIDE SEQUENCE</scope>
    <source>
        <strain evidence="2">MNPRO001-30</strain>
        <tissue evidence="2">Meninges</tissue>
    </source>
</reference>
<gene>
    <name evidence="2" type="ORF">KIN20_005516</name>
</gene>
<name>A0AAD5QF82_PARTN</name>
<sequence>MEDDWDNGQLPAARAYGVEIVLINLSRSVSSSSKSGSRSPDSLERSRSQQQTRNNSDSVKAEDTDDTNGDSDSKAHGPTTRNRWKVYVNQCEEKKRRGSPMPGSPRWNDADTDYVPPGVKKPRKSHHMGSASSHKNESSKKPAVRSTAAVRVSEGAREVIETMHALISTPRPVDTNVDDGLVRVDLQHSSDHGERLYSEGEELDDGRKVVRIIDKETEYIMSTKCAMDALCLSYRNSLNEFVEYMKTPSFRQDVEKDIAHEKARHAELVEKVRQMHAAVAAQRSQGVCALYERLNDLGMSDVETPTELLQGSKQIVAQHKDLNQRVPVLKLKSPSLHSHGDNPVNVEDLLQSVLNQTGNDNTSTALRLNRRMRASRVC</sequence>
<keyword evidence="3" id="KW-1185">Reference proteome</keyword>
<feature type="region of interest" description="Disordered" evidence="1">
    <location>
        <begin position="25"/>
        <end position="152"/>
    </location>
</feature>
<accession>A0AAD5QF82</accession>
<organism evidence="2 3">
    <name type="scientific">Parelaphostrongylus tenuis</name>
    <name type="common">Meningeal worm</name>
    <dbReference type="NCBI Taxonomy" id="148309"/>
    <lineage>
        <taxon>Eukaryota</taxon>
        <taxon>Metazoa</taxon>
        <taxon>Ecdysozoa</taxon>
        <taxon>Nematoda</taxon>
        <taxon>Chromadorea</taxon>
        <taxon>Rhabditida</taxon>
        <taxon>Rhabditina</taxon>
        <taxon>Rhabditomorpha</taxon>
        <taxon>Strongyloidea</taxon>
        <taxon>Metastrongylidae</taxon>
        <taxon>Parelaphostrongylus</taxon>
    </lineage>
</organism>
<protein>
    <submittedName>
        <fullName evidence="2">Uncharacterized protein</fullName>
    </submittedName>
</protein>